<gene>
    <name evidence="1" type="ORF">M0R45_020946</name>
</gene>
<dbReference type="AlphaFoldDB" id="A0AAW1XAB0"/>
<protein>
    <submittedName>
        <fullName evidence="1">Uncharacterized protein</fullName>
    </submittedName>
</protein>
<sequence length="89" mass="10038">MEPQNDWLWPIFHANPCLRLHYFLSSPADVFDDLTFFKYDVAPALSDPRSGLPVITFANDVTPAQAIEVDESNQELPKVGADYKRARGT</sequence>
<comment type="caution">
    <text evidence="1">The sequence shown here is derived from an EMBL/GenBank/DDBJ whole genome shotgun (WGS) entry which is preliminary data.</text>
</comment>
<dbReference type="EMBL" id="JBEDUW010000004">
    <property type="protein sequence ID" value="KAK9933770.1"/>
    <property type="molecule type" value="Genomic_DNA"/>
</dbReference>
<dbReference type="Proteomes" id="UP001457282">
    <property type="component" value="Unassembled WGS sequence"/>
</dbReference>
<accession>A0AAW1XAB0</accession>
<evidence type="ECO:0000313" key="1">
    <source>
        <dbReference type="EMBL" id="KAK9933770.1"/>
    </source>
</evidence>
<proteinExistence type="predicted"/>
<reference evidence="1 2" key="1">
    <citation type="journal article" date="2023" name="G3 (Bethesda)">
        <title>A chromosome-length genome assembly and annotation of blackberry (Rubus argutus, cv. 'Hillquist').</title>
        <authorList>
            <person name="Bruna T."/>
            <person name="Aryal R."/>
            <person name="Dudchenko O."/>
            <person name="Sargent D.J."/>
            <person name="Mead D."/>
            <person name="Buti M."/>
            <person name="Cavallini A."/>
            <person name="Hytonen T."/>
            <person name="Andres J."/>
            <person name="Pham M."/>
            <person name="Weisz D."/>
            <person name="Mascagni F."/>
            <person name="Usai G."/>
            <person name="Natali L."/>
            <person name="Bassil N."/>
            <person name="Fernandez G.E."/>
            <person name="Lomsadze A."/>
            <person name="Armour M."/>
            <person name="Olukolu B."/>
            <person name="Poorten T."/>
            <person name="Britton C."/>
            <person name="Davik J."/>
            <person name="Ashrafi H."/>
            <person name="Aiden E.L."/>
            <person name="Borodovsky M."/>
            <person name="Worthington M."/>
        </authorList>
    </citation>
    <scope>NUCLEOTIDE SEQUENCE [LARGE SCALE GENOMIC DNA]</scope>
    <source>
        <strain evidence="1">PI 553951</strain>
    </source>
</reference>
<organism evidence="1 2">
    <name type="scientific">Rubus argutus</name>
    <name type="common">Southern blackberry</name>
    <dbReference type="NCBI Taxonomy" id="59490"/>
    <lineage>
        <taxon>Eukaryota</taxon>
        <taxon>Viridiplantae</taxon>
        <taxon>Streptophyta</taxon>
        <taxon>Embryophyta</taxon>
        <taxon>Tracheophyta</taxon>
        <taxon>Spermatophyta</taxon>
        <taxon>Magnoliopsida</taxon>
        <taxon>eudicotyledons</taxon>
        <taxon>Gunneridae</taxon>
        <taxon>Pentapetalae</taxon>
        <taxon>rosids</taxon>
        <taxon>fabids</taxon>
        <taxon>Rosales</taxon>
        <taxon>Rosaceae</taxon>
        <taxon>Rosoideae</taxon>
        <taxon>Rosoideae incertae sedis</taxon>
        <taxon>Rubus</taxon>
    </lineage>
</organism>
<keyword evidence="2" id="KW-1185">Reference proteome</keyword>
<evidence type="ECO:0000313" key="2">
    <source>
        <dbReference type="Proteomes" id="UP001457282"/>
    </source>
</evidence>
<name>A0AAW1XAB0_RUBAR</name>